<proteinExistence type="predicted"/>
<organism evidence="4 5">
    <name type="scientific">Clohesyomyces aquaticus</name>
    <dbReference type="NCBI Taxonomy" id="1231657"/>
    <lineage>
        <taxon>Eukaryota</taxon>
        <taxon>Fungi</taxon>
        <taxon>Dikarya</taxon>
        <taxon>Ascomycota</taxon>
        <taxon>Pezizomycotina</taxon>
        <taxon>Dothideomycetes</taxon>
        <taxon>Pleosporomycetidae</taxon>
        <taxon>Pleosporales</taxon>
        <taxon>Lindgomycetaceae</taxon>
        <taxon>Clohesyomyces</taxon>
    </lineage>
</organism>
<evidence type="ECO:0000259" key="3">
    <source>
        <dbReference type="PROSITE" id="PS50908"/>
    </source>
</evidence>
<sequence length="231" mass="26594">MGIEEQKEEREVLESIFPDEITDVSENEYRVSVVLDVGQDEEDEPEPPTIILNVQYPEAYPDEAPRLDISQPPNATKYTFLDVQEDKAQLLSSLHDTIEENLGMAMVFTLVSTLKDLAELLVQERKTAQQALKEIEAQKIEEEENRKFHGTAVTRESFLAWREKFRRQLQEEEQRRLEEKEIDDKKKKIKEEKRLTGKELWQGGLAGKGGEEDEGEDALAGMEKLKIESTS</sequence>
<name>A0A1Y1YCR4_9PLEO</name>
<evidence type="ECO:0000313" key="4">
    <source>
        <dbReference type="EMBL" id="ORX95404.1"/>
    </source>
</evidence>
<dbReference type="InterPro" id="IPR040213">
    <property type="entry name" value="GIR2-like"/>
</dbReference>
<dbReference type="STRING" id="1231657.A0A1Y1YCR4"/>
<dbReference type="SUPFAM" id="SSF54495">
    <property type="entry name" value="UBC-like"/>
    <property type="match status" value="1"/>
</dbReference>
<keyword evidence="5" id="KW-1185">Reference proteome</keyword>
<feature type="domain" description="RWD" evidence="3">
    <location>
        <begin position="8"/>
        <end position="121"/>
    </location>
</feature>
<dbReference type="Gene3D" id="3.10.110.10">
    <property type="entry name" value="Ubiquitin Conjugating Enzyme"/>
    <property type="match status" value="1"/>
</dbReference>
<dbReference type="SMART" id="SM00591">
    <property type="entry name" value="RWD"/>
    <property type="match status" value="1"/>
</dbReference>
<comment type="caution">
    <text evidence="4">The sequence shown here is derived from an EMBL/GenBank/DDBJ whole genome shotgun (WGS) entry which is preliminary data.</text>
</comment>
<gene>
    <name evidence="4" type="ORF">BCR34DRAFT_629021</name>
</gene>
<dbReference type="PROSITE" id="PS50908">
    <property type="entry name" value="RWD"/>
    <property type="match status" value="1"/>
</dbReference>
<protein>
    <submittedName>
        <fullName evidence="4">RWD domain-domain-containing protein</fullName>
    </submittedName>
</protein>
<dbReference type="Pfam" id="PF05773">
    <property type="entry name" value="RWD"/>
    <property type="match status" value="1"/>
</dbReference>
<dbReference type="AlphaFoldDB" id="A0A1Y1YCR4"/>
<dbReference type="FunFam" id="3.10.110.10:FF:000075">
    <property type="entry name" value="RWD domain-containing protein (Gir2)"/>
    <property type="match status" value="1"/>
</dbReference>
<feature type="coiled-coil region" evidence="1">
    <location>
        <begin position="114"/>
        <end position="195"/>
    </location>
</feature>
<evidence type="ECO:0000256" key="1">
    <source>
        <dbReference type="SAM" id="Coils"/>
    </source>
</evidence>
<dbReference type="CDD" id="cd23823">
    <property type="entry name" value="RWD_GCN2"/>
    <property type="match status" value="1"/>
</dbReference>
<accession>A0A1Y1YCR4</accession>
<dbReference type="EMBL" id="MCFA01000279">
    <property type="protein sequence ID" value="ORX95404.1"/>
    <property type="molecule type" value="Genomic_DNA"/>
</dbReference>
<evidence type="ECO:0000256" key="2">
    <source>
        <dbReference type="SAM" id="MobiDB-lite"/>
    </source>
</evidence>
<dbReference type="Proteomes" id="UP000193144">
    <property type="component" value="Unassembled WGS sequence"/>
</dbReference>
<dbReference type="PANTHER" id="PTHR12292">
    <property type="entry name" value="RWD DOMAIN-CONTAINING PROTEIN"/>
    <property type="match status" value="1"/>
</dbReference>
<dbReference type="InterPro" id="IPR016135">
    <property type="entry name" value="UBQ-conjugating_enzyme/RWD"/>
</dbReference>
<keyword evidence="1" id="KW-0175">Coiled coil</keyword>
<feature type="region of interest" description="Disordered" evidence="2">
    <location>
        <begin position="201"/>
        <end position="231"/>
    </location>
</feature>
<dbReference type="OrthoDB" id="277175at2759"/>
<reference evidence="4 5" key="1">
    <citation type="submission" date="2016-07" db="EMBL/GenBank/DDBJ databases">
        <title>Pervasive Adenine N6-methylation of Active Genes in Fungi.</title>
        <authorList>
            <consortium name="DOE Joint Genome Institute"/>
            <person name="Mondo S.J."/>
            <person name="Dannebaum R.O."/>
            <person name="Kuo R.C."/>
            <person name="Labutti K."/>
            <person name="Haridas S."/>
            <person name="Kuo A."/>
            <person name="Salamov A."/>
            <person name="Ahrendt S.R."/>
            <person name="Lipzen A."/>
            <person name="Sullivan W."/>
            <person name="Andreopoulos W.B."/>
            <person name="Clum A."/>
            <person name="Lindquist E."/>
            <person name="Daum C."/>
            <person name="Ramamoorthy G.K."/>
            <person name="Gryganskyi A."/>
            <person name="Culley D."/>
            <person name="Magnuson J.K."/>
            <person name="James T.Y."/>
            <person name="O'Malley M.A."/>
            <person name="Stajich J.E."/>
            <person name="Spatafora J.W."/>
            <person name="Visel A."/>
            <person name="Grigoriev I.V."/>
        </authorList>
    </citation>
    <scope>NUCLEOTIDE SEQUENCE [LARGE SCALE GENOMIC DNA]</scope>
    <source>
        <strain evidence="4 5">CBS 115471</strain>
    </source>
</reference>
<dbReference type="InterPro" id="IPR006575">
    <property type="entry name" value="RWD_dom"/>
</dbReference>
<evidence type="ECO:0000313" key="5">
    <source>
        <dbReference type="Proteomes" id="UP000193144"/>
    </source>
</evidence>